<evidence type="ECO:0000313" key="4">
    <source>
        <dbReference type="EMBL" id="OAQ71387.1"/>
    </source>
</evidence>
<feature type="domain" description="Glycosyl hydrolase family 92" evidence="2">
    <location>
        <begin position="295"/>
        <end position="767"/>
    </location>
</feature>
<accession>A0A179G0Z1</accession>
<evidence type="ECO:0000259" key="3">
    <source>
        <dbReference type="Pfam" id="PF17678"/>
    </source>
</evidence>
<dbReference type="Gene3D" id="1.20.1610.10">
    <property type="entry name" value="alpha-1,2-mannosidases domains"/>
    <property type="match status" value="1"/>
</dbReference>
<comment type="caution">
    <text evidence="4">The sequence shown here is derived from an EMBL/GenBank/DDBJ whole genome shotgun (WGS) entry which is preliminary data.</text>
</comment>
<dbReference type="Pfam" id="PF07971">
    <property type="entry name" value="Glyco_hydro_92"/>
    <property type="match status" value="1"/>
</dbReference>
<protein>
    <submittedName>
        <fullName evidence="4">Glycosyl hydrolase, family 92 protein</fullName>
    </submittedName>
</protein>
<dbReference type="FunFam" id="1.20.1050.60:FF:000002">
    <property type="entry name" value="Glycosyl hydrolase family 92"/>
    <property type="match status" value="1"/>
</dbReference>
<feature type="domain" description="Glycosyl hydrolase family 92 N-terminal" evidence="3">
    <location>
        <begin position="47"/>
        <end position="289"/>
    </location>
</feature>
<dbReference type="Gene3D" id="3.30.2080.10">
    <property type="entry name" value="GH92 mannosidase domain"/>
    <property type="match status" value="1"/>
</dbReference>
<dbReference type="FunFam" id="3.30.2080.10:FF:000001">
    <property type="entry name" value="Alpha-1,2-mannosidase subfamily"/>
    <property type="match status" value="1"/>
</dbReference>
<dbReference type="GO" id="GO:0000224">
    <property type="term" value="F:peptide-N4-(N-acetyl-beta-glucosaminyl)asparagine amidase activity"/>
    <property type="evidence" value="ECO:0007669"/>
    <property type="project" value="TreeGrafter"/>
</dbReference>
<dbReference type="PANTHER" id="PTHR12143">
    <property type="entry name" value="PEPTIDE N-GLYCANASE PNGASE -RELATED"/>
    <property type="match status" value="1"/>
</dbReference>
<dbReference type="GO" id="GO:0005829">
    <property type="term" value="C:cytosol"/>
    <property type="evidence" value="ECO:0007669"/>
    <property type="project" value="TreeGrafter"/>
</dbReference>
<dbReference type="PANTHER" id="PTHR12143:SF44">
    <property type="entry name" value="GLYCOSYL HYDROLASE FAMILY 92 DOMAIN-CONTAINING PROTEIN"/>
    <property type="match status" value="1"/>
</dbReference>
<dbReference type="GO" id="GO:0006516">
    <property type="term" value="P:glycoprotein catabolic process"/>
    <property type="evidence" value="ECO:0007669"/>
    <property type="project" value="TreeGrafter"/>
</dbReference>
<dbReference type="GO" id="GO:0030246">
    <property type="term" value="F:carbohydrate binding"/>
    <property type="evidence" value="ECO:0007669"/>
    <property type="project" value="InterPro"/>
</dbReference>
<dbReference type="InterPro" id="IPR014718">
    <property type="entry name" value="GH-type_carb-bd"/>
</dbReference>
<dbReference type="Pfam" id="PF17678">
    <property type="entry name" value="Glyco_hydro_92N"/>
    <property type="match status" value="1"/>
</dbReference>
<dbReference type="FunFam" id="2.70.98.10:FF:000028">
    <property type="entry name" value="Alpha-1,2-mannosidase family protein (AFU_orthologue AFUA_5G10520)"/>
    <property type="match status" value="1"/>
</dbReference>
<dbReference type="KEGG" id="pchm:VFPPC_03695"/>
<dbReference type="GO" id="GO:0005634">
    <property type="term" value="C:nucleus"/>
    <property type="evidence" value="ECO:0007669"/>
    <property type="project" value="TreeGrafter"/>
</dbReference>
<dbReference type="AlphaFoldDB" id="A0A179G0Z1"/>
<gene>
    <name evidence="4" type="ORF">VFPPC_03695</name>
</gene>
<dbReference type="EMBL" id="LSBJ02000002">
    <property type="protein sequence ID" value="OAQ71387.1"/>
    <property type="molecule type" value="Genomic_DNA"/>
</dbReference>
<sequence>MAVVIPIDLYKSSPYDTSAMKMVPLWIIAIAGVAKAADLAQYALTSTGSTNGGNTFPGVSRPLGMVKLGPDLYTGSDSYSGYAPTGNFTGFTMLHESGTGGAPKYGVVSQMPVVGDVTNPLSDAMNDTRAKDDVTEVGYYKASLGSGTVLEMAATEKAGIYQYTFPNSKTKNVLVDVSHVLSSYRGQGLEQHYLAGNISVVPVKKGSKTLKYTGWGTYDNGWNRAAPWTVYFCGYFNTPFTYKTFLGKDKTTDHLAEFSNKSSYESKTARLGALFTFKDANVISRVGVSFISANQACSNVDAQIPEGTKLKDVRQQTRDVWNKDVFGKVTTSETNVTKLNQLYSALYFMHLLPTKKTGENPGWKSSEPYYDDIFTFWDTYRCTTPLLHILQPTYYEEFIRSLIDTYRHTGWISDARSSFANGAVQGGTNGDNVLADAYVKHVRGKVNWSDAYAAMLKNAETIPPNNNDPRDPTGGTAEGKSALPDYKQLGYITPKFSRSVSRAVEYSVNDFSLALVAAGLDKSSYETYFNRSHNWRNHWNKDISSHNFTGFLGPRNTTGFISQDALSCGGCYWRDYYYQALPWEYSFNAHHDLDTLMGYMGGRERFVDRLETTFQPGVYSGNKQFGNTIFNPGNEPSFTTPYLYNYAGRQDLSVKRSRFVAKSYYSPTKGGLPGNSDAGAMESWLLWNMIGLYPMTGTPVFLVGSPWFRDLKIQLGGGKVLEIESTGGDEDVFYVQSLKVNGKPWNKAWVDWKSVFAKGGKLEFVLGSKPVNWTTGELPPMLGGKKPDDAKVVIEQWLQ</sequence>
<dbReference type="GO" id="GO:0005975">
    <property type="term" value="P:carbohydrate metabolic process"/>
    <property type="evidence" value="ECO:0007669"/>
    <property type="project" value="InterPro"/>
</dbReference>
<dbReference type="GeneID" id="28847161"/>
<reference evidence="4 5" key="1">
    <citation type="journal article" date="2016" name="PLoS Pathog.">
        <title>Biosynthesis of antibiotic leucinostatins in bio-control fungus Purpureocillium lilacinum and their inhibition on phytophthora revealed by genome mining.</title>
        <authorList>
            <person name="Wang G."/>
            <person name="Liu Z."/>
            <person name="Lin R."/>
            <person name="Li E."/>
            <person name="Mao Z."/>
            <person name="Ling J."/>
            <person name="Yang Y."/>
            <person name="Yin W.B."/>
            <person name="Xie B."/>
        </authorList>
    </citation>
    <scope>NUCLEOTIDE SEQUENCE [LARGE SCALE GENOMIC DNA]</scope>
    <source>
        <strain evidence="4">170</strain>
    </source>
</reference>
<dbReference type="InterPro" id="IPR005887">
    <property type="entry name" value="GH92_a_mannosidase_put"/>
</dbReference>
<dbReference type="SUPFAM" id="SSF48208">
    <property type="entry name" value="Six-hairpin glycosidases"/>
    <property type="match status" value="1"/>
</dbReference>
<dbReference type="InterPro" id="IPR050883">
    <property type="entry name" value="PNGase"/>
</dbReference>
<evidence type="ECO:0000313" key="5">
    <source>
        <dbReference type="Proteomes" id="UP000078397"/>
    </source>
</evidence>
<organism evidence="4 5">
    <name type="scientific">Pochonia chlamydosporia 170</name>
    <dbReference type="NCBI Taxonomy" id="1380566"/>
    <lineage>
        <taxon>Eukaryota</taxon>
        <taxon>Fungi</taxon>
        <taxon>Dikarya</taxon>
        <taxon>Ascomycota</taxon>
        <taxon>Pezizomycotina</taxon>
        <taxon>Sordariomycetes</taxon>
        <taxon>Hypocreomycetidae</taxon>
        <taxon>Hypocreales</taxon>
        <taxon>Clavicipitaceae</taxon>
        <taxon>Pochonia</taxon>
    </lineage>
</organism>
<dbReference type="OrthoDB" id="449263at2759"/>
<feature type="region of interest" description="Disordered" evidence="1">
    <location>
        <begin position="460"/>
        <end position="481"/>
    </location>
</feature>
<dbReference type="Proteomes" id="UP000078397">
    <property type="component" value="Unassembled WGS sequence"/>
</dbReference>
<dbReference type="Gene3D" id="1.20.1050.60">
    <property type="entry name" value="alpha-1,2-mannosidase"/>
    <property type="match status" value="1"/>
</dbReference>
<dbReference type="NCBIfam" id="TIGR01180">
    <property type="entry name" value="aman2_put"/>
    <property type="match status" value="1"/>
</dbReference>
<dbReference type="Gene3D" id="2.70.98.10">
    <property type="match status" value="1"/>
</dbReference>
<dbReference type="InterPro" id="IPR041371">
    <property type="entry name" value="GH92_N"/>
</dbReference>
<dbReference type="InterPro" id="IPR012939">
    <property type="entry name" value="Glyco_hydro_92"/>
</dbReference>
<proteinExistence type="predicted"/>
<name>A0A179G0Z1_METCM</name>
<dbReference type="RefSeq" id="XP_018147924.1">
    <property type="nucleotide sequence ID" value="XM_018283167.1"/>
</dbReference>
<dbReference type="InterPro" id="IPR008928">
    <property type="entry name" value="6-hairpin_glycosidase_sf"/>
</dbReference>
<keyword evidence="4" id="KW-0378">Hydrolase</keyword>
<dbReference type="STRING" id="1380566.A0A179G0Z1"/>
<evidence type="ECO:0000259" key="2">
    <source>
        <dbReference type="Pfam" id="PF07971"/>
    </source>
</evidence>
<keyword evidence="5" id="KW-1185">Reference proteome</keyword>
<evidence type="ECO:0000256" key="1">
    <source>
        <dbReference type="SAM" id="MobiDB-lite"/>
    </source>
</evidence>